<sequence length="194" mass="22426">MLKHLKKKVLYMKHNYFYPALSELKGKVLEIGFGEGENLKHYPSNCQIYALEKEDKKIENIKDKDPNVKFFEGKAENLPFENNFFDVVVVSLVLCSVDSIEKAIKEIERIIKPDGKFILLEHVRSENRVVGKLQDIITTPYSWIDNNCHLNRNPLLFINKNIFNLSIEAQVSYFLGSRLVFAKCQIRSKLGGMS</sequence>
<feature type="domain" description="Methyltransferase type 11" evidence="1">
    <location>
        <begin position="29"/>
        <end position="119"/>
    </location>
</feature>
<reference evidence="3" key="1">
    <citation type="submission" date="2017-09" db="EMBL/GenBank/DDBJ databases">
        <title>Depth-based differentiation of microbial function through sediment-hosted aquifers and enrichment of novel symbionts in the deep terrestrial subsurface.</title>
        <authorList>
            <person name="Probst A.J."/>
            <person name="Ladd B."/>
            <person name="Jarett J.K."/>
            <person name="Geller-Mcgrath D.E."/>
            <person name="Sieber C.M.K."/>
            <person name="Emerson J.B."/>
            <person name="Anantharaman K."/>
            <person name="Thomas B.C."/>
            <person name="Malmstrom R."/>
            <person name="Stieglmeier M."/>
            <person name="Klingl A."/>
            <person name="Woyke T."/>
            <person name="Ryan C.M."/>
            <person name="Banfield J.F."/>
        </authorList>
    </citation>
    <scope>NUCLEOTIDE SEQUENCE [LARGE SCALE GENOMIC DNA]</scope>
</reference>
<dbReference type="SUPFAM" id="SSF53335">
    <property type="entry name" value="S-adenosyl-L-methionine-dependent methyltransferases"/>
    <property type="match status" value="1"/>
</dbReference>
<protein>
    <recommendedName>
        <fullName evidence="1">Methyltransferase type 11 domain-containing protein</fullName>
    </recommendedName>
</protein>
<accession>A0A2M8GI59</accession>
<dbReference type="EMBL" id="PFQN01000009">
    <property type="protein sequence ID" value="PJC77398.1"/>
    <property type="molecule type" value="Genomic_DNA"/>
</dbReference>
<evidence type="ECO:0000259" key="1">
    <source>
        <dbReference type="Pfam" id="PF08241"/>
    </source>
</evidence>
<dbReference type="Proteomes" id="UP000230384">
    <property type="component" value="Unassembled WGS sequence"/>
</dbReference>
<dbReference type="PANTHER" id="PTHR45036:SF1">
    <property type="entry name" value="METHYLTRANSFERASE LIKE 7A"/>
    <property type="match status" value="1"/>
</dbReference>
<proteinExistence type="predicted"/>
<dbReference type="InterPro" id="IPR052356">
    <property type="entry name" value="Thiol_S-MT"/>
</dbReference>
<dbReference type="InterPro" id="IPR013216">
    <property type="entry name" value="Methyltransf_11"/>
</dbReference>
<dbReference type="Pfam" id="PF08241">
    <property type="entry name" value="Methyltransf_11"/>
    <property type="match status" value="1"/>
</dbReference>
<name>A0A2M8GI59_9BACT</name>
<dbReference type="GO" id="GO:0008757">
    <property type="term" value="F:S-adenosylmethionine-dependent methyltransferase activity"/>
    <property type="evidence" value="ECO:0007669"/>
    <property type="project" value="InterPro"/>
</dbReference>
<gene>
    <name evidence="2" type="ORF">CO010_00510</name>
</gene>
<comment type="caution">
    <text evidence="2">The sequence shown here is derived from an EMBL/GenBank/DDBJ whole genome shotgun (WGS) entry which is preliminary data.</text>
</comment>
<dbReference type="CDD" id="cd02440">
    <property type="entry name" value="AdoMet_MTases"/>
    <property type="match status" value="1"/>
</dbReference>
<dbReference type="PANTHER" id="PTHR45036">
    <property type="entry name" value="METHYLTRANSFERASE LIKE 7B"/>
    <property type="match status" value="1"/>
</dbReference>
<evidence type="ECO:0000313" key="3">
    <source>
        <dbReference type="Proteomes" id="UP000230384"/>
    </source>
</evidence>
<organism evidence="2 3">
    <name type="scientific">Candidatus Shapirobacteria bacterium CG_4_8_14_3_um_filter_39_11</name>
    <dbReference type="NCBI Taxonomy" id="1974875"/>
    <lineage>
        <taxon>Bacteria</taxon>
        <taxon>Candidatus Shapironibacteriota</taxon>
    </lineage>
</organism>
<evidence type="ECO:0000313" key="2">
    <source>
        <dbReference type="EMBL" id="PJC77398.1"/>
    </source>
</evidence>
<dbReference type="AlphaFoldDB" id="A0A2M8GI59"/>
<dbReference type="InterPro" id="IPR029063">
    <property type="entry name" value="SAM-dependent_MTases_sf"/>
</dbReference>
<dbReference type="Gene3D" id="3.40.50.150">
    <property type="entry name" value="Vaccinia Virus protein VP39"/>
    <property type="match status" value="1"/>
</dbReference>